<name>A0AAN8A6G5_9PEZI</name>
<protein>
    <submittedName>
        <fullName evidence="3">Uncharacterized protein</fullName>
    </submittedName>
</protein>
<organism evidence="3 4">
    <name type="scientific">Elasticomyces elasticus</name>
    <dbReference type="NCBI Taxonomy" id="574655"/>
    <lineage>
        <taxon>Eukaryota</taxon>
        <taxon>Fungi</taxon>
        <taxon>Dikarya</taxon>
        <taxon>Ascomycota</taxon>
        <taxon>Pezizomycotina</taxon>
        <taxon>Dothideomycetes</taxon>
        <taxon>Dothideomycetidae</taxon>
        <taxon>Mycosphaerellales</taxon>
        <taxon>Teratosphaeriaceae</taxon>
        <taxon>Elasticomyces</taxon>
    </lineage>
</organism>
<sequence length="155" mass="16904">MPMPKRLSVSFLFAFRLLVAPVVALRLWQLSPSTDTDMDKPRIYAYVLTEGVLELSFILASITCLKPIMKPFHSGYIVTNGPVSGYATTAKQSSRDAYLELSAAKSAADAKDGTITVTKRDRGSHGLDHAYTKSAHILRADQVDHEATVTFASEG</sequence>
<keyword evidence="1" id="KW-1133">Transmembrane helix</keyword>
<evidence type="ECO:0000313" key="4">
    <source>
        <dbReference type="Proteomes" id="UP001310594"/>
    </source>
</evidence>
<dbReference type="EMBL" id="JAVRQU010000001">
    <property type="protein sequence ID" value="KAK5707763.1"/>
    <property type="molecule type" value="Genomic_DNA"/>
</dbReference>
<dbReference type="Proteomes" id="UP001310594">
    <property type="component" value="Unassembled WGS sequence"/>
</dbReference>
<evidence type="ECO:0000313" key="3">
    <source>
        <dbReference type="EMBL" id="KAK5707763.1"/>
    </source>
</evidence>
<keyword evidence="2" id="KW-0732">Signal</keyword>
<reference evidence="3" key="1">
    <citation type="submission" date="2023-08" db="EMBL/GenBank/DDBJ databases">
        <title>Black Yeasts Isolated from many extreme environments.</title>
        <authorList>
            <person name="Coleine C."/>
            <person name="Stajich J.E."/>
            <person name="Selbmann L."/>
        </authorList>
    </citation>
    <scope>NUCLEOTIDE SEQUENCE</scope>
    <source>
        <strain evidence="3">CCFEE 5810</strain>
    </source>
</reference>
<evidence type="ECO:0000256" key="2">
    <source>
        <dbReference type="SAM" id="SignalP"/>
    </source>
</evidence>
<feature type="signal peptide" evidence="2">
    <location>
        <begin position="1"/>
        <end position="24"/>
    </location>
</feature>
<comment type="caution">
    <text evidence="3">The sequence shown here is derived from an EMBL/GenBank/DDBJ whole genome shotgun (WGS) entry which is preliminary data.</text>
</comment>
<accession>A0AAN8A6G5</accession>
<proteinExistence type="predicted"/>
<feature type="transmembrane region" description="Helical" evidence="1">
    <location>
        <begin position="43"/>
        <end position="65"/>
    </location>
</feature>
<keyword evidence="1" id="KW-0472">Membrane</keyword>
<keyword evidence="1" id="KW-0812">Transmembrane</keyword>
<dbReference type="AlphaFoldDB" id="A0AAN8A6G5"/>
<gene>
    <name evidence="3" type="ORF">LTR97_000301</name>
</gene>
<feature type="chain" id="PRO_5042898611" evidence="2">
    <location>
        <begin position="25"/>
        <end position="155"/>
    </location>
</feature>
<evidence type="ECO:0000256" key="1">
    <source>
        <dbReference type="SAM" id="Phobius"/>
    </source>
</evidence>